<evidence type="ECO:0000313" key="4">
    <source>
        <dbReference type="Proteomes" id="UP000245880"/>
    </source>
</evidence>
<proteinExistence type="predicted"/>
<sequence>MFTFYSPSNSSDLIIYIIMLTITLLLAFGAGYFSHIQDLDDLLQSETKYNYELQKLRNQPAAKPEQVQAQPEVKPTAEPQTEIYRDDLTKIHHIDLSTQQKLNQLGIRTYRQLQLFNPLNLKQVLSSEEDDLDIGEIIIWQQQAALAASHKWDDLSSLQAELDRRSKK</sequence>
<dbReference type="Proteomes" id="UP000245880">
    <property type="component" value="Unassembled WGS sequence"/>
</dbReference>
<organism evidence="3 4">
    <name type="scientific">Dyadobacter jejuensis</name>
    <dbReference type="NCBI Taxonomy" id="1082580"/>
    <lineage>
        <taxon>Bacteria</taxon>
        <taxon>Pseudomonadati</taxon>
        <taxon>Bacteroidota</taxon>
        <taxon>Cytophagia</taxon>
        <taxon>Cytophagales</taxon>
        <taxon>Spirosomataceae</taxon>
        <taxon>Dyadobacter</taxon>
    </lineage>
</organism>
<dbReference type="AlphaFoldDB" id="A0A316AH49"/>
<evidence type="ECO:0000313" key="3">
    <source>
        <dbReference type="EMBL" id="PWJ57116.1"/>
    </source>
</evidence>
<protein>
    <submittedName>
        <fullName evidence="3">Uncharacterized protein</fullName>
    </submittedName>
</protein>
<feature type="transmembrane region" description="Helical" evidence="2">
    <location>
        <begin position="13"/>
        <end position="33"/>
    </location>
</feature>
<keyword evidence="2" id="KW-0812">Transmembrane</keyword>
<accession>A0A316AH49</accession>
<evidence type="ECO:0000256" key="1">
    <source>
        <dbReference type="SAM" id="MobiDB-lite"/>
    </source>
</evidence>
<reference evidence="3 4" key="1">
    <citation type="submission" date="2018-03" db="EMBL/GenBank/DDBJ databases">
        <title>Genomic Encyclopedia of Archaeal and Bacterial Type Strains, Phase II (KMG-II): from individual species to whole genera.</title>
        <authorList>
            <person name="Goeker M."/>
        </authorList>
    </citation>
    <scope>NUCLEOTIDE SEQUENCE [LARGE SCALE GENOMIC DNA]</scope>
    <source>
        <strain evidence="3 4">DSM 100346</strain>
    </source>
</reference>
<dbReference type="EMBL" id="QGDT01000008">
    <property type="protein sequence ID" value="PWJ57116.1"/>
    <property type="molecule type" value="Genomic_DNA"/>
</dbReference>
<name>A0A316AH49_9BACT</name>
<keyword evidence="2" id="KW-0472">Membrane</keyword>
<comment type="caution">
    <text evidence="3">The sequence shown here is derived from an EMBL/GenBank/DDBJ whole genome shotgun (WGS) entry which is preliminary data.</text>
</comment>
<evidence type="ECO:0000256" key="2">
    <source>
        <dbReference type="SAM" id="Phobius"/>
    </source>
</evidence>
<gene>
    <name evidence="3" type="ORF">CLV98_10836</name>
</gene>
<feature type="region of interest" description="Disordered" evidence="1">
    <location>
        <begin position="60"/>
        <end position="79"/>
    </location>
</feature>
<keyword evidence="2" id="KW-1133">Transmembrane helix</keyword>
<keyword evidence="4" id="KW-1185">Reference proteome</keyword>
<dbReference type="RefSeq" id="WP_109675367.1">
    <property type="nucleotide sequence ID" value="NZ_QGDT01000008.1"/>
</dbReference>
<dbReference type="OrthoDB" id="9807941at2"/>